<proteinExistence type="predicted"/>
<name>A0ABW1FDV0_9ACTN</name>
<evidence type="ECO:0000259" key="1">
    <source>
        <dbReference type="PROSITE" id="PS51186"/>
    </source>
</evidence>
<dbReference type="Gene3D" id="3.40.630.30">
    <property type="match status" value="2"/>
</dbReference>
<dbReference type="Pfam" id="PF00583">
    <property type="entry name" value="Acetyltransf_1"/>
    <property type="match status" value="1"/>
</dbReference>
<evidence type="ECO:0000313" key="2">
    <source>
        <dbReference type="EMBL" id="MFC5892410.1"/>
    </source>
</evidence>
<organism evidence="2 3">
    <name type="scientific">Streptomyces ramulosus</name>
    <dbReference type="NCBI Taxonomy" id="47762"/>
    <lineage>
        <taxon>Bacteria</taxon>
        <taxon>Bacillati</taxon>
        <taxon>Actinomycetota</taxon>
        <taxon>Actinomycetes</taxon>
        <taxon>Kitasatosporales</taxon>
        <taxon>Streptomycetaceae</taxon>
        <taxon>Streptomyces</taxon>
    </lineage>
</organism>
<feature type="domain" description="N-acetyltransferase" evidence="1">
    <location>
        <begin position="162"/>
        <end position="308"/>
    </location>
</feature>
<dbReference type="RefSeq" id="WP_345087734.1">
    <property type="nucleotide sequence ID" value="NZ_BAAAWG010000013.1"/>
</dbReference>
<dbReference type="SUPFAM" id="SSF55729">
    <property type="entry name" value="Acyl-CoA N-acyltransferases (Nat)"/>
    <property type="match status" value="2"/>
</dbReference>
<reference evidence="3" key="1">
    <citation type="journal article" date="2019" name="Int. J. Syst. Evol. Microbiol.">
        <title>The Global Catalogue of Microorganisms (GCM) 10K type strain sequencing project: providing services to taxonomists for standard genome sequencing and annotation.</title>
        <authorList>
            <consortium name="The Broad Institute Genomics Platform"/>
            <consortium name="The Broad Institute Genome Sequencing Center for Infectious Disease"/>
            <person name="Wu L."/>
            <person name="Ma J."/>
        </authorList>
    </citation>
    <scope>NUCLEOTIDE SEQUENCE [LARGE SCALE GENOMIC DNA]</scope>
    <source>
        <strain evidence="3">CGMCC 1.15809</strain>
    </source>
</reference>
<dbReference type="EC" id="2.3.1.-" evidence="2"/>
<gene>
    <name evidence="2" type="ORF">ACFP3M_06205</name>
</gene>
<comment type="caution">
    <text evidence="2">The sequence shown here is derived from an EMBL/GenBank/DDBJ whole genome shotgun (WGS) entry which is preliminary data.</text>
</comment>
<keyword evidence="2" id="KW-0012">Acyltransferase</keyword>
<accession>A0ABW1FDV0</accession>
<protein>
    <submittedName>
        <fullName evidence="2">GNAT family N-acetyltransferase</fullName>
        <ecNumber evidence="2">2.3.1.-</ecNumber>
    </submittedName>
</protein>
<dbReference type="GO" id="GO:0016746">
    <property type="term" value="F:acyltransferase activity"/>
    <property type="evidence" value="ECO:0007669"/>
    <property type="project" value="UniProtKB-KW"/>
</dbReference>
<dbReference type="InterPro" id="IPR016181">
    <property type="entry name" value="Acyl_CoA_acyltransferase"/>
</dbReference>
<keyword evidence="3" id="KW-1185">Reference proteome</keyword>
<dbReference type="Proteomes" id="UP001596241">
    <property type="component" value="Unassembled WGS sequence"/>
</dbReference>
<dbReference type="InterPro" id="IPR000182">
    <property type="entry name" value="GNAT_dom"/>
</dbReference>
<dbReference type="PROSITE" id="PS51186">
    <property type="entry name" value="GNAT"/>
    <property type="match status" value="1"/>
</dbReference>
<dbReference type="EMBL" id="JBHSPW010000002">
    <property type="protein sequence ID" value="MFC5892410.1"/>
    <property type="molecule type" value="Genomic_DNA"/>
</dbReference>
<evidence type="ECO:0000313" key="3">
    <source>
        <dbReference type="Proteomes" id="UP001596241"/>
    </source>
</evidence>
<sequence>MPSSLRVRPFRRDDRDQVTELVNAHVAAVVPGLSVSVNTVLSQLQRRPQEFILDPWVAERVTLVAEQRQHVVAAAHLLRYRADAATGADYRDAGVIEWFVFRPPASFWPDSESAADLLMAACLAQLTRWGVSRRYADGQLPAAGICGVPDQWEHIRAAYRRTGFTPAGPAEALLIAAVADLGRPAGAAVPGANVQRTLGECGTRFSARLGDDVIGYVEVDTSLDRPERYARNGGLADLAGLHVAEPYQGSGLEEQLLAHAARWLRMAGVDRVLTYATADDIEETGQLVRHGFQELSRIERGWVHRAVR</sequence>
<keyword evidence="2" id="KW-0808">Transferase</keyword>
<dbReference type="CDD" id="cd04301">
    <property type="entry name" value="NAT_SF"/>
    <property type="match status" value="1"/>
</dbReference>